<accession>A0A1I5III7</accession>
<dbReference type="EMBL" id="FOWC01000002">
    <property type="protein sequence ID" value="SFO60189.1"/>
    <property type="molecule type" value="Genomic_DNA"/>
</dbReference>
<dbReference type="PROSITE" id="PS50943">
    <property type="entry name" value="HTH_CROC1"/>
    <property type="match status" value="1"/>
</dbReference>
<gene>
    <name evidence="2" type="ORF">SAMN05421854_102482</name>
</gene>
<protein>
    <submittedName>
        <fullName evidence="2">DNA-binding transcriptional regulator, XRE-family HTH domain</fullName>
    </submittedName>
</protein>
<dbReference type="RefSeq" id="WP_167545264.1">
    <property type="nucleotide sequence ID" value="NZ_FOWC01000002.1"/>
</dbReference>
<dbReference type="SMART" id="SM00530">
    <property type="entry name" value="HTH_XRE"/>
    <property type="match status" value="1"/>
</dbReference>
<evidence type="ECO:0000313" key="3">
    <source>
        <dbReference type="Proteomes" id="UP000199137"/>
    </source>
</evidence>
<organism evidence="2 3">
    <name type="scientific">Amycolatopsis rubida</name>
    <dbReference type="NCBI Taxonomy" id="112413"/>
    <lineage>
        <taxon>Bacteria</taxon>
        <taxon>Bacillati</taxon>
        <taxon>Actinomycetota</taxon>
        <taxon>Actinomycetes</taxon>
        <taxon>Pseudonocardiales</taxon>
        <taxon>Pseudonocardiaceae</taxon>
        <taxon>Amycolatopsis</taxon>
    </lineage>
</organism>
<dbReference type="InterPro" id="IPR010982">
    <property type="entry name" value="Lambda_DNA-bd_dom_sf"/>
</dbReference>
<reference evidence="2 3" key="1">
    <citation type="submission" date="2016-10" db="EMBL/GenBank/DDBJ databases">
        <authorList>
            <person name="de Groot N.N."/>
        </authorList>
    </citation>
    <scope>NUCLEOTIDE SEQUENCE [LARGE SCALE GENOMIC DNA]</scope>
    <source>
        <strain evidence="2 3">DSM 44637</strain>
    </source>
</reference>
<evidence type="ECO:0000313" key="2">
    <source>
        <dbReference type="EMBL" id="SFO60189.1"/>
    </source>
</evidence>
<name>A0A1I5III7_9PSEU</name>
<proteinExistence type="predicted"/>
<dbReference type="InterPro" id="IPR001387">
    <property type="entry name" value="Cro/C1-type_HTH"/>
</dbReference>
<keyword evidence="2" id="KW-0238">DNA-binding</keyword>
<dbReference type="Pfam" id="PF13560">
    <property type="entry name" value="HTH_31"/>
    <property type="match status" value="1"/>
</dbReference>
<dbReference type="AlphaFoldDB" id="A0A1I5III7"/>
<dbReference type="GO" id="GO:0003677">
    <property type="term" value="F:DNA binding"/>
    <property type="evidence" value="ECO:0007669"/>
    <property type="project" value="UniProtKB-KW"/>
</dbReference>
<evidence type="ECO:0000259" key="1">
    <source>
        <dbReference type="PROSITE" id="PS50943"/>
    </source>
</evidence>
<dbReference type="Proteomes" id="UP000199137">
    <property type="component" value="Unassembled WGS sequence"/>
</dbReference>
<dbReference type="CDD" id="cd00093">
    <property type="entry name" value="HTH_XRE"/>
    <property type="match status" value="1"/>
</dbReference>
<feature type="domain" description="HTH cro/C1-type" evidence="1">
    <location>
        <begin position="7"/>
        <end position="60"/>
    </location>
</feature>
<dbReference type="SUPFAM" id="SSF47413">
    <property type="entry name" value="lambda repressor-like DNA-binding domains"/>
    <property type="match status" value="1"/>
</dbReference>
<dbReference type="STRING" id="112413.SAMN05421854_102482"/>
<sequence>MSLGNHLRGLREQAGLTQRDVARRMGCADSTVSMIETDTREPRLKMLRRYCDALGARVYIGFPTKEAP</sequence>
<dbReference type="Gene3D" id="1.10.260.40">
    <property type="entry name" value="lambda repressor-like DNA-binding domains"/>
    <property type="match status" value="1"/>
</dbReference>